<feature type="domain" description="DALR anticodon binding" evidence="6">
    <location>
        <begin position="134"/>
        <end position="260"/>
    </location>
</feature>
<dbReference type="InterPro" id="IPR008909">
    <property type="entry name" value="DALR_anticod-bd"/>
</dbReference>
<dbReference type="InterPro" id="IPR009080">
    <property type="entry name" value="tRNAsynth_Ia_anticodon-bd"/>
</dbReference>
<evidence type="ECO:0000256" key="2">
    <source>
        <dbReference type="ARBA" id="ARBA00022598"/>
    </source>
</evidence>
<evidence type="ECO:0000259" key="6">
    <source>
        <dbReference type="SMART" id="SM00836"/>
    </source>
</evidence>
<dbReference type="Proteomes" id="UP000667802">
    <property type="component" value="Unassembled WGS sequence"/>
</dbReference>
<accession>A0AAP5M566</accession>
<sequence length="260" mass="29333">MIILSIYTEKAQLECMNEEYFPLHKDRSNHKILYTSGIVPRLSKYENVSPQEIEKSIVSHFSANYSNEFKVQSVSPNWIRFELTDPALATWLQGVAEEGTLSRGALEQREQGEQGRQGEKEIFVPGVGNSLFSVQYAHARCCSLLRLGKQEGLIDSSNFIPWLDSKKELRLTHPASTSLIDELIQVVDFSECNILIKWEKVALKLSQAFENFWSQCRIFGEVKTTSSDLAAARLGLVMATQSVLSFLLETKLGISAPREL</sequence>
<evidence type="ECO:0000313" key="7">
    <source>
        <dbReference type="EMBL" id="MDR9895566.1"/>
    </source>
</evidence>
<dbReference type="RefSeq" id="WP_208345245.1">
    <property type="nucleotide sequence ID" value="NZ_JAALHA020000005.1"/>
</dbReference>
<evidence type="ECO:0000256" key="1">
    <source>
        <dbReference type="ARBA" id="ARBA00012837"/>
    </source>
</evidence>
<dbReference type="GO" id="GO:0005524">
    <property type="term" value="F:ATP binding"/>
    <property type="evidence" value="ECO:0007669"/>
    <property type="project" value="UniProtKB-KW"/>
</dbReference>
<evidence type="ECO:0000256" key="3">
    <source>
        <dbReference type="ARBA" id="ARBA00022741"/>
    </source>
</evidence>
<organism evidence="7 8">
    <name type="scientific">Aetokthonos hydrillicola Thurmond2011</name>
    <dbReference type="NCBI Taxonomy" id="2712845"/>
    <lineage>
        <taxon>Bacteria</taxon>
        <taxon>Bacillati</taxon>
        <taxon>Cyanobacteriota</taxon>
        <taxon>Cyanophyceae</taxon>
        <taxon>Nostocales</taxon>
        <taxon>Hapalosiphonaceae</taxon>
        <taxon>Aetokthonos</taxon>
    </lineage>
</organism>
<dbReference type="GO" id="GO:0004814">
    <property type="term" value="F:arginine-tRNA ligase activity"/>
    <property type="evidence" value="ECO:0007669"/>
    <property type="project" value="UniProtKB-EC"/>
</dbReference>
<dbReference type="AlphaFoldDB" id="A0AAP5M566"/>
<dbReference type="Pfam" id="PF05746">
    <property type="entry name" value="DALR_1"/>
    <property type="match status" value="1"/>
</dbReference>
<evidence type="ECO:0000256" key="4">
    <source>
        <dbReference type="ARBA" id="ARBA00022840"/>
    </source>
</evidence>
<dbReference type="PANTHER" id="PTHR11956:SF5">
    <property type="entry name" value="ARGININE--TRNA LIGASE, CYTOPLASMIC"/>
    <property type="match status" value="1"/>
</dbReference>
<dbReference type="GO" id="GO:0006420">
    <property type="term" value="P:arginyl-tRNA aminoacylation"/>
    <property type="evidence" value="ECO:0007669"/>
    <property type="project" value="InterPro"/>
</dbReference>
<dbReference type="EMBL" id="JAALHA020000005">
    <property type="protein sequence ID" value="MDR9895566.1"/>
    <property type="molecule type" value="Genomic_DNA"/>
</dbReference>
<dbReference type="InterPro" id="IPR001278">
    <property type="entry name" value="Arg-tRNA-ligase"/>
</dbReference>
<keyword evidence="3" id="KW-0547">Nucleotide-binding</keyword>
<evidence type="ECO:0000256" key="5">
    <source>
        <dbReference type="ARBA" id="ARBA00049339"/>
    </source>
</evidence>
<protein>
    <recommendedName>
        <fullName evidence="1">arginine--tRNA ligase</fullName>
        <ecNumber evidence="1">6.1.1.19</ecNumber>
    </recommendedName>
</protein>
<comment type="caution">
    <text evidence="7">The sequence shown here is derived from an EMBL/GenBank/DDBJ whole genome shotgun (WGS) entry which is preliminary data.</text>
</comment>
<evidence type="ECO:0000313" key="8">
    <source>
        <dbReference type="Proteomes" id="UP000667802"/>
    </source>
</evidence>
<dbReference type="PANTHER" id="PTHR11956">
    <property type="entry name" value="ARGINYL-TRNA SYNTHETASE"/>
    <property type="match status" value="1"/>
</dbReference>
<dbReference type="SUPFAM" id="SSF47323">
    <property type="entry name" value="Anticodon-binding domain of a subclass of class I aminoacyl-tRNA synthetases"/>
    <property type="match status" value="1"/>
</dbReference>
<gene>
    <name evidence="7" type="ORF">G7B40_013455</name>
</gene>
<dbReference type="SMART" id="SM00836">
    <property type="entry name" value="DALR_1"/>
    <property type="match status" value="1"/>
</dbReference>
<comment type="catalytic activity">
    <reaction evidence="5">
        <text>tRNA(Arg) + L-arginine + ATP = L-arginyl-tRNA(Arg) + AMP + diphosphate</text>
        <dbReference type="Rhea" id="RHEA:20301"/>
        <dbReference type="Rhea" id="RHEA-COMP:9658"/>
        <dbReference type="Rhea" id="RHEA-COMP:9673"/>
        <dbReference type="ChEBI" id="CHEBI:30616"/>
        <dbReference type="ChEBI" id="CHEBI:32682"/>
        <dbReference type="ChEBI" id="CHEBI:33019"/>
        <dbReference type="ChEBI" id="CHEBI:78442"/>
        <dbReference type="ChEBI" id="CHEBI:78513"/>
        <dbReference type="ChEBI" id="CHEBI:456215"/>
        <dbReference type="EC" id="6.1.1.19"/>
    </reaction>
</comment>
<dbReference type="EC" id="6.1.1.19" evidence="1"/>
<name>A0AAP5M566_9CYAN</name>
<keyword evidence="2" id="KW-0436">Ligase</keyword>
<reference evidence="8" key="1">
    <citation type="journal article" date="2021" name="Science">
        <title>Hunting the eagle killer: A cyanobacterial neurotoxin causes vacuolar myelinopathy.</title>
        <authorList>
            <person name="Breinlinger S."/>
            <person name="Phillips T.J."/>
            <person name="Haram B.N."/>
            <person name="Mares J."/>
            <person name="Martinez Yerena J.A."/>
            <person name="Hrouzek P."/>
            <person name="Sobotka R."/>
            <person name="Henderson W.M."/>
            <person name="Schmieder P."/>
            <person name="Williams S.M."/>
            <person name="Lauderdale J.D."/>
            <person name="Wilde H.D."/>
            <person name="Gerrin W."/>
            <person name="Kust A."/>
            <person name="Washington J.W."/>
            <person name="Wagner C."/>
            <person name="Geier B."/>
            <person name="Liebeke M."/>
            <person name="Enke H."/>
            <person name="Niedermeyer T.H.J."/>
            <person name="Wilde S.B."/>
        </authorList>
    </citation>
    <scope>NUCLEOTIDE SEQUENCE [LARGE SCALE GENOMIC DNA]</scope>
    <source>
        <strain evidence="8">Thurmond2011</strain>
    </source>
</reference>
<keyword evidence="8" id="KW-1185">Reference proteome</keyword>
<dbReference type="Gene3D" id="1.10.730.10">
    <property type="entry name" value="Isoleucyl-tRNA Synthetase, Domain 1"/>
    <property type="match status" value="1"/>
</dbReference>
<proteinExistence type="predicted"/>
<keyword evidence="4" id="KW-0067">ATP-binding</keyword>